<reference evidence="4" key="2">
    <citation type="submission" date="2014-07" db="EMBL/GenBank/DDBJ databases">
        <authorList>
            <person name="Hull J."/>
        </authorList>
    </citation>
    <scope>NUCLEOTIDE SEQUENCE</scope>
</reference>
<proteinExistence type="predicted"/>
<keyword evidence="2" id="KW-0812">Transmembrane</keyword>
<evidence type="ECO:0000256" key="2">
    <source>
        <dbReference type="SAM" id="Phobius"/>
    </source>
</evidence>
<feature type="compositionally biased region" description="Low complexity" evidence="1">
    <location>
        <begin position="186"/>
        <end position="201"/>
    </location>
</feature>
<keyword evidence="2" id="KW-1133">Transmembrane helix</keyword>
<keyword evidence="3" id="KW-0732">Signal</keyword>
<evidence type="ECO:0000313" key="4">
    <source>
        <dbReference type="EMBL" id="JAG19655.1"/>
    </source>
</evidence>
<dbReference type="AlphaFoldDB" id="A0A0A9XRG8"/>
<dbReference type="InterPro" id="IPR023346">
    <property type="entry name" value="Lysozyme-like_dom_sf"/>
</dbReference>
<evidence type="ECO:0000256" key="3">
    <source>
        <dbReference type="SAM" id="SignalP"/>
    </source>
</evidence>
<feature type="region of interest" description="Disordered" evidence="1">
    <location>
        <begin position="179"/>
        <end position="209"/>
    </location>
</feature>
<feature type="transmembrane region" description="Helical" evidence="2">
    <location>
        <begin position="220"/>
        <end position="241"/>
    </location>
</feature>
<dbReference type="EMBL" id="GBHO01023949">
    <property type="protein sequence ID" value="JAG19655.1"/>
    <property type="molecule type" value="Transcribed_RNA"/>
</dbReference>
<feature type="non-terminal residue" evidence="4">
    <location>
        <position position="1"/>
    </location>
</feature>
<reference evidence="4" key="1">
    <citation type="journal article" date="2014" name="PLoS ONE">
        <title>Transcriptome-Based Identification of ABC Transporters in the Western Tarnished Plant Bug Lygus hesperus.</title>
        <authorList>
            <person name="Hull J.J."/>
            <person name="Chaney K."/>
            <person name="Geib S.M."/>
            <person name="Fabrick J.A."/>
            <person name="Brent C.S."/>
            <person name="Walsh D."/>
            <person name="Lavine L.C."/>
        </authorList>
    </citation>
    <scope>NUCLEOTIDE SEQUENCE</scope>
</reference>
<sequence length="273" mass="30473">IMGAVGALLVLFATVVVSCSGKGYTPCELAKELTNKYKSDLMTYLEGNVSLAVCIAGYHDYDTTHRLQHPDGSVSLGIFGLKYISTVLNCRQHDNTDHTNDNLQGDLECLNKTVLSRPNKAYMYERLCASDLTRKCSCGETDCSVTDSIWVPLYKDIIDLTYGEEDAVAKYLSERNIDYYKPPPTTTQTPHTTQTPQTTQPSAKSTGEQVNTISHGQTNIISTAFISLIMIVLVVVIYQFYNKYVRERVASMRPSLVLKPVHEERAFAFENTQ</sequence>
<keyword evidence="2" id="KW-0472">Membrane</keyword>
<dbReference type="SUPFAM" id="SSF53955">
    <property type="entry name" value="Lysozyme-like"/>
    <property type="match status" value="1"/>
</dbReference>
<accession>A0A0A9XRG8</accession>
<gene>
    <name evidence="4" type="primary">SPACA5</name>
    <name evidence="4" type="ORF">CM83_57427</name>
</gene>
<feature type="signal peptide" evidence="3">
    <location>
        <begin position="1"/>
        <end position="21"/>
    </location>
</feature>
<evidence type="ECO:0000256" key="1">
    <source>
        <dbReference type="SAM" id="MobiDB-lite"/>
    </source>
</evidence>
<feature type="chain" id="PRO_5002054504" evidence="3">
    <location>
        <begin position="22"/>
        <end position="273"/>
    </location>
</feature>
<protein>
    <submittedName>
        <fullName evidence="4">Sperm acrosome-associated protein 5</fullName>
    </submittedName>
</protein>
<dbReference type="Gene3D" id="1.10.530.10">
    <property type="match status" value="1"/>
</dbReference>
<organism evidence="4">
    <name type="scientific">Lygus hesperus</name>
    <name type="common">Western plant bug</name>
    <dbReference type="NCBI Taxonomy" id="30085"/>
    <lineage>
        <taxon>Eukaryota</taxon>
        <taxon>Metazoa</taxon>
        <taxon>Ecdysozoa</taxon>
        <taxon>Arthropoda</taxon>
        <taxon>Hexapoda</taxon>
        <taxon>Insecta</taxon>
        <taxon>Pterygota</taxon>
        <taxon>Neoptera</taxon>
        <taxon>Paraneoptera</taxon>
        <taxon>Hemiptera</taxon>
        <taxon>Heteroptera</taxon>
        <taxon>Panheteroptera</taxon>
        <taxon>Cimicomorpha</taxon>
        <taxon>Miridae</taxon>
        <taxon>Mirini</taxon>
        <taxon>Lygus</taxon>
    </lineage>
</organism>
<name>A0A0A9XRG8_LYGHE</name>